<proteinExistence type="predicted"/>
<reference evidence="2 3" key="1">
    <citation type="journal article" date="2011" name="PLoS Genet.">
        <title>Finished genome of the fungal wheat pathogen Mycosphaerella graminicola reveals dispensome structure, chromosome plasticity, and stealth pathogenesis.</title>
        <authorList>
            <person name="Goodwin S.B."/>
            <person name="Ben M'barek S."/>
            <person name="Dhillon B."/>
            <person name="Wittenberg A.H.J."/>
            <person name="Crane C.F."/>
            <person name="Hane J.K."/>
            <person name="Foster A.J."/>
            <person name="Van der Lee T.A.J."/>
            <person name="Grimwood J."/>
            <person name="Aerts A."/>
            <person name="Antoniw J."/>
            <person name="Bailey A."/>
            <person name="Bluhm B."/>
            <person name="Bowler J."/>
            <person name="Bristow J."/>
            <person name="van der Burgt A."/>
            <person name="Canto-Canche B."/>
            <person name="Churchill A.C.L."/>
            <person name="Conde-Ferraez L."/>
            <person name="Cools H.J."/>
            <person name="Coutinho P.M."/>
            <person name="Csukai M."/>
            <person name="Dehal P."/>
            <person name="De Wit P."/>
            <person name="Donzelli B."/>
            <person name="van de Geest H.C."/>
            <person name="van Ham R.C.H.J."/>
            <person name="Hammond-Kosack K.E."/>
            <person name="Henrissat B."/>
            <person name="Kilian A."/>
            <person name="Kobayashi A.K."/>
            <person name="Koopmann E."/>
            <person name="Kourmpetis Y."/>
            <person name="Kuzniar A."/>
            <person name="Lindquist E."/>
            <person name="Lombard V."/>
            <person name="Maliepaard C."/>
            <person name="Martins N."/>
            <person name="Mehrabi R."/>
            <person name="Nap J.P.H."/>
            <person name="Ponomarenko A."/>
            <person name="Rudd J.J."/>
            <person name="Salamov A."/>
            <person name="Schmutz J."/>
            <person name="Schouten H.J."/>
            <person name="Shapiro H."/>
            <person name="Stergiopoulos I."/>
            <person name="Torriani S.F.F."/>
            <person name="Tu H."/>
            <person name="de Vries R.P."/>
            <person name="Waalwijk C."/>
            <person name="Ware S.B."/>
            <person name="Wiebenga A."/>
            <person name="Zwiers L.-H."/>
            <person name="Oliver R.P."/>
            <person name="Grigoriev I.V."/>
            <person name="Kema G.H.J."/>
        </authorList>
    </citation>
    <scope>NUCLEOTIDE SEQUENCE [LARGE SCALE GENOMIC DNA]</scope>
    <source>
        <strain evidence="3">CBS 115943 / IPO323</strain>
    </source>
</reference>
<dbReference type="InParanoid" id="F9XFA5"/>
<evidence type="ECO:0000313" key="3">
    <source>
        <dbReference type="Proteomes" id="UP000008062"/>
    </source>
</evidence>
<evidence type="ECO:0000313" key="2">
    <source>
        <dbReference type="EMBL" id="EGP86196.1"/>
    </source>
</evidence>
<keyword evidence="3" id="KW-1185">Reference proteome</keyword>
<evidence type="ECO:0000256" key="1">
    <source>
        <dbReference type="SAM" id="MobiDB-lite"/>
    </source>
</evidence>
<gene>
    <name evidence="2" type="ORF">MYCGRDRAFT_94358</name>
</gene>
<accession>F9XFA5</accession>
<dbReference type="AlphaFoldDB" id="F9XFA5"/>
<feature type="region of interest" description="Disordered" evidence="1">
    <location>
        <begin position="16"/>
        <end position="58"/>
    </location>
</feature>
<sequence length="225" mass="24282">MGVICLHPSGDTTRCSDGHNYQMAQPDRRTSRSTKTLHRHAASAEPLPCYSSDSQHHRSGETLVDYPTPLFHALTQPMFLEAKELPTEGPAAQVLGLAGPVNSVTGRLTDGQADLGTTHQNKVSGPLCHKRAMANARAHIHDTVSPGTEEGFRKCHRLGTLKEGSGGATERNAKLLQGTIVMCCAGKYADACLPECVWSCSWNNHLTLLDRAIDDRLVSLKACST</sequence>
<feature type="compositionally biased region" description="Basic residues" evidence="1">
    <location>
        <begin position="31"/>
        <end position="41"/>
    </location>
</feature>
<name>F9XFA5_ZYMTI</name>
<dbReference type="HOGENOM" id="CLU_1230773_0_0_1"/>
<protein>
    <submittedName>
        <fullName evidence="2">Uncharacterized protein</fullName>
    </submittedName>
</protein>
<dbReference type="RefSeq" id="XP_003851220.1">
    <property type="nucleotide sequence ID" value="XM_003851172.1"/>
</dbReference>
<dbReference type="KEGG" id="ztr:MYCGRDRAFT_94358"/>
<dbReference type="Proteomes" id="UP000008062">
    <property type="component" value="Chromosome 7"/>
</dbReference>
<dbReference type="EMBL" id="CM001202">
    <property type="protein sequence ID" value="EGP86196.1"/>
    <property type="molecule type" value="Genomic_DNA"/>
</dbReference>
<organism evidence="2 3">
    <name type="scientific">Zymoseptoria tritici (strain CBS 115943 / IPO323)</name>
    <name type="common">Speckled leaf blotch fungus</name>
    <name type="synonym">Septoria tritici</name>
    <dbReference type="NCBI Taxonomy" id="336722"/>
    <lineage>
        <taxon>Eukaryota</taxon>
        <taxon>Fungi</taxon>
        <taxon>Dikarya</taxon>
        <taxon>Ascomycota</taxon>
        <taxon>Pezizomycotina</taxon>
        <taxon>Dothideomycetes</taxon>
        <taxon>Dothideomycetidae</taxon>
        <taxon>Mycosphaerellales</taxon>
        <taxon>Mycosphaerellaceae</taxon>
        <taxon>Zymoseptoria</taxon>
    </lineage>
</organism>
<dbReference type="GeneID" id="13397384"/>